<dbReference type="EMBL" id="BGPR01055833">
    <property type="protein sequence ID" value="GBO32376.1"/>
    <property type="molecule type" value="Genomic_DNA"/>
</dbReference>
<evidence type="ECO:0000313" key="3">
    <source>
        <dbReference type="Proteomes" id="UP000499080"/>
    </source>
</evidence>
<dbReference type="AlphaFoldDB" id="A0A4Y2W0I5"/>
<dbReference type="Proteomes" id="UP000499080">
    <property type="component" value="Unassembled WGS sequence"/>
</dbReference>
<evidence type="ECO:0000313" key="1">
    <source>
        <dbReference type="EMBL" id="GBO29640.1"/>
    </source>
</evidence>
<dbReference type="PANTHER" id="PTHR46409:SF1">
    <property type="entry name" value="HTH PSQ-TYPE DOMAIN-CONTAINING PROTEIN"/>
    <property type="match status" value="1"/>
</dbReference>
<proteinExistence type="predicted"/>
<sequence length="176" mass="20566">MLNKNSCTHVLIKKRVFLGSGPSSPESLAVKHVTPYAPMWFSIKTSKYFIEGPKLVYQSIQSSRYLPDDLRNIVYPVIERNGFFAHPEHLMLALIQDNTKHIREFGLRRILKARQLDQNRTTIRTFMAPKLNFKARDYSEIINWMDWDLSSPSLLKDISDDEIKHIFKVSQFLIVI</sequence>
<accession>A0A4Y2W0I5</accession>
<reference evidence="1 3" key="1">
    <citation type="journal article" date="2019" name="Sci. Rep.">
        <title>Orb-weaving spider Araneus ventricosus genome elucidates the spidroin gene catalogue.</title>
        <authorList>
            <person name="Kono N."/>
            <person name="Nakamura H."/>
            <person name="Ohtoshi R."/>
            <person name="Moran D.A.P."/>
            <person name="Shinohara A."/>
            <person name="Yoshida Y."/>
            <person name="Fujiwara M."/>
            <person name="Mori M."/>
            <person name="Tomita M."/>
            <person name="Arakawa K."/>
        </authorList>
    </citation>
    <scope>NUCLEOTIDE SEQUENCE [LARGE SCALE GENOMIC DNA]</scope>
</reference>
<name>A0A4Y2W0I5_ARAVE</name>
<keyword evidence="3" id="KW-1185">Reference proteome</keyword>
<dbReference type="EMBL" id="BGPR01052805">
    <property type="protein sequence ID" value="GBO29640.1"/>
    <property type="molecule type" value="Genomic_DNA"/>
</dbReference>
<comment type="caution">
    <text evidence="1">The sequence shown here is derived from an EMBL/GenBank/DDBJ whole genome shotgun (WGS) entry which is preliminary data.</text>
</comment>
<dbReference type="PANTHER" id="PTHR46409">
    <property type="entry name" value="HTH PSQ-TYPE DOMAIN-CONTAINING PROTEIN"/>
    <property type="match status" value="1"/>
</dbReference>
<evidence type="ECO:0000313" key="2">
    <source>
        <dbReference type="EMBL" id="GBO32376.1"/>
    </source>
</evidence>
<protein>
    <submittedName>
        <fullName evidence="1">Uncharacterized protein</fullName>
    </submittedName>
</protein>
<organism evidence="1 3">
    <name type="scientific">Araneus ventricosus</name>
    <name type="common">Orbweaver spider</name>
    <name type="synonym">Epeira ventricosa</name>
    <dbReference type="NCBI Taxonomy" id="182803"/>
    <lineage>
        <taxon>Eukaryota</taxon>
        <taxon>Metazoa</taxon>
        <taxon>Ecdysozoa</taxon>
        <taxon>Arthropoda</taxon>
        <taxon>Chelicerata</taxon>
        <taxon>Arachnida</taxon>
        <taxon>Araneae</taxon>
        <taxon>Araneomorphae</taxon>
        <taxon>Entelegynae</taxon>
        <taxon>Araneoidea</taxon>
        <taxon>Araneidae</taxon>
        <taxon>Araneus</taxon>
    </lineage>
</organism>
<gene>
    <name evidence="1" type="ORF">AVEN_273044_1</name>
    <name evidence="2" type="ORF">AVEN_75941_1</name>
</gene>